<keyword evidence="3 5" id="KW-0807">Transducer</keyword>
<dbReference type="InterPro" id="IPR003660">
    <property type="entry name" value="HAMP_dom"/>
</dbReference>
<evidence type="ECO:0000256" key="3">
    <source>
        <dbReference type="ARBA" id="ARBA00023224"/>
    </source>
</evidence>
<dbReference type="PANTHER" id="PTHR32089">
    <property type="entry name" value="METHYL-ACCEPTING CHEMOTAXIS PROTEIN MCPB"/>
    <property type="match status" value="1"/>
</dbReference>
<dbReference type="EMBL" id="JACJFM010000004">
    <property type="protein sequence ID" value="MBB1485884.1"/>
    <property type="molecule type" value="Genomic_DNA"/>
</dbReference>
<dbReference type="PANTHER" id="PTHR32089:SF112">
    <property type="entry name" value="LYSOZYME-LIKE PROTEIN-RELATED"/>
    <property type="match status" value="1"/>
</dbReference>
<dbReference type="PROSITE" id="PS50885">
    <property type="entry name" value="HAMP"/>
    <property type="match status" value="1"/>
</dbReference>
<dbReference type="Gene3D" id="1.10.287.950">
    <property type="entry name" value="Methyl-accepting chemotaxis protein"/>
    <property type="match status" value="1"/>
</dbReference>
<evidence type="ECO:0000256" key="5">
    <source>
        <dbReference type="PROSITE-ProRule" id="PRU00284"/>
    </source>
</evidence>
<dbReference type="RefSeq" id="WP_182807670.1">
    <property type="nucleotide sequence ID" value="NZ_JACJFM010000004.1"/>
</dbReference>
<sequence length="755" mass="82604">MFRHLRIRTRLIIGFSALMILVCTMVIPFLLTDMQQLISTAEKRELKGLFRQLEGKIHGEERLASALATYIAQQPEVHDYLSRGDRQALIRSTQPGFKQLKETFGLRQFQFHQPPATSWLRVHKPAKFGDDLSGFRETVVETNQQKKRVNGIEKGVAGLGIRGVAPVIIDQKHWGSVEFGFSLGQSFFDQVKADTGVELQVFKLDGNQAEAYVSTLGNADLLAPAEIQQVISGTVVISQVNRGNQSYAVYANLLHDFSGKPVAVVEIAMDRGDYVAMLSESVMHSVVIALIFITAGILLAVIITRSIVSPLNKMRQAVDNISSGDGDLTRTLRIEGDNELGEIAQSINLFIANIEQLVKSLMKSVAAVSSSGSELFDITEQTITCARNQQNSTGEVAAAVNEMTATAQDVAMHAGSTSEVTASASQQATQSYTVVNESIETIHHMADNVNSTVEMINRVNQQSQEIHTILDVIHSIAEQTNLLALNAAIEAARAGEQGRGFAVVADEVRSLASRTQEATGQINTMITELQQVTGETTEVINESQQHVSALVEVASESGNALKAISEGMQQINDTVYQIASAADQQSQVSDEINHSVISIADGAEETYQGAGKIMQKSSAMGSEMTALMSLVRRFKVSKDPATELAVARSAHQAWKMRLRTFLDTGQGISMNQAVSAHECDFGLWYYGEGHEVCSHNSDLKAIEQPHEQLHQLIKQIIELKEKGDMRRAEQLYRQVCELSDQIVAGMDCAIAQYAR</sequence>
<evidence type="ECO:0000256" key="4">
    <source>
        <dbReference type="ARBA" id="ARBA00029447"/>
    </source>
</evidence>
<dbReference type="InterPro" id="IPR025991">
    <property type="entry name" value="Chemoreceptor_zinc-bind_dom"/>
</dbReference>
<organism evidence="10 11">
    <name type="scientific">Oceanospirillum sediminis</name>
    <dbReference type="NCBI Taxonomy" id="2760088"/>
    <lineage>
        <taxon>Bacteria</taxon>
        <taxon>Pseudomonadati</taxon>
        <taxon>Pseudomonadota</taxon>
        <taxon>Gammaproteobacteria</taxon>
        <taxon>Oceanospirillales</taxon>
        <taxon>Oceanospirillaceae</taxon>
        <taxon>Oceanospirillum</taxon>
    </lineage>
</organism>
<evidence type="ECO:0000313" key="10">
    <source>
        <dbReference type="EMBL" id="MBB1485884.1"/>
    </source>
</evidence>
<dbReference type="InterPro" id="IPR029150">
    <property type="entry name" value="dCache_3"/>
</dbReference>
<dbReference type="GO" id="GO:0006935">
    <property type="term" value="P:chemotaxis"/>
    <property type="evidence" value="ECO:0007669"/>
    <property type="project" value="UniProtKB-ARBA"/>
</dbReference>
<evidence type="ECO:0000313" key="11">
    <source>
        <dbReference type="Proteomes" id="UP000565262"/>
    </source>
</evidence>
<keyword evidence="6" id="KW-0472">Membrane</keyword>
<dbReference type="Pfam" id="PF00015">
    <property type="entry name" value="MCPsignal"/>
    <property type="match status" value="1"/>
</dbReference>
<dbReference type="Pfam" id="PF13682">
    <property type="entry name" value="CZB"/>
    <property type="match status" value="1"/>
</dbReference>
<dbReference type="SUPFAM" id="SSF103190">
    <property type="entry name" value="Sensory domain-like"/>
    <property type="match status" value="1"/>
</dbReference>
<dbReference type="Pfam" id="PF00672">
    <property type="entry name" value="HAMP"/>
    <property type="match status" value="1"/>
</dbReference>
<feature type="domain" description="Methyl-accepting transducer" evidence="7">
    <location>
        <begin position="364"/>
        <end position="600"/>
    </location>
</feature>
<comment type="caution">
    <text evidence="10">The sequence shown here is derived from an EMBL/GenBank/DDBJ whole genome shotgun (WGS) entry which is preliminary data.</text>
</comment>
<dbReference type="Gene3D" id="1.20.120.30">
    <property type="entry name" value="Aspartate receptor, ligand-binding domain"/>
    <property type="match status" value="1"/>
</dbReference>
<evidence type="ECO:0000259" key="8">
    <source>
        <dbReference type="PROSITE" id="PS50192"/>
    </source>
</evidence>
<dbReference type="CDD" id="cd06225">
    <property type="entry name" value="HAMP"/>
    <property type="match status" value="1"/>
</dbReference>
<feature type="transmembrane region" description="Helical" evidence="6">
    <location>
        <begin position="12"/>
        <end position="31"/>
    </location>
</feature>
<dbReference type="GO" id="GO:0007165">
    <property type="term" value="P:signal transduction"/>
    <property type="evidence" value="ECO:0007669"/>
    <property type="project" value="UniProtKB-KW"/>
</dbReference>
<dbReference type="Gene3D" id="3.30.450.20">
    <property type="entry name" value="PAS domain"/>
    <property type="match status" value="1"/>
</dbReference>
<dbReference type="InterPro" id="IPR000727">
    <property type="entry name" value="T_SNARE_dom"/>
</dbReference>
<feature type="domain" description="HAMP" evidence="9">
    <location>
        <begin position="305"/>
        <end position="359"/>
    </location>
</feature>
<evidence type="ECO:0000256" key="2">
    <source>
        <dbReference type="ARBA" id="ARBA00022519"/>
    </source>
</evidence>
<dbReference type="InterPro" id="IPR004089">
    <property type="entry name" value="MCPsignal_dom"/>
</dbReference>
<name>A0A839IMF6_9GAMM</name>
<comment type="subcellular location">
    <subcellularLocation>
        <location evidence="1">Cell inner membrane</location>
        <topology evidence="1">Multi-pass membrane protein</topology>
    </subcellularLocation>
</comment>
<dbReference type="PROSITE" id="PS50111">
    <property type="entry name" value="CHEMOTAXIS_TRANSDUC_2"/>
    <property type="match status" value="1"/>
</dbReference>
<evidence type="ECO:0000259" key="7">
    <source>
        <dbReference type="PROSITE" id="PS50111"/>
    </source>
</evidence>
<reference evidence="10 11" key="1">
    <citation type="submission" date="2020-08" db="EMBL/GenBank/DDBJ databases">
        <title>Oceanospirillum sp. nov. isolated from marine sediment.</title>
        <authorList>
            <person name="Ji X."/>
        </authorList>
    </citation>
    <scope>NUCLEOTIDE SEQUENCE [LARGE SCALE GENOMIC DNA]</scope>
    <source>
        <strain evidence="10 11">D5</strain>
    </source>
</reference>
<gene>
    <name evidence="10" type="ORF">H4O21_04560</name>
</gene>
<keyword evidence="11" id="KW-1185">Reference proteome</keyword>
<comment type="similarity">
    <text evidence="4">Belongs to the methyl-accepting chemotaxis (MCP) protein family.</text>
</comment>
<proteinExistence type="inferred from homology"/>
<evidence type="ECO:0000256" key="6">
    <source>
        <dbReference type="SAM" id="Phobius"/>
    </source>
</evidence>
<dbReference type="CDD" id="cd11386">
    <property type="entry name" value="MCP_signal"/>
    <property type="match status" value="1"/>
</dbReference>
<evidence type="ECO:0000259" key="9">
    <source>
        <dbReference type="PROSITE" id="PS50885"/>
    </source>
</evidence>
<dbReference type="SMART" id="SM00283">
    <property type="entry name" value="MA"/>
    <property type="match status" value="1"/>
</dbReference>
<dbReference type="FunFam" id="1.10.287.950:FF:000001">
    <property type="entry name" value="Methyl-accepting chemotaxis sensory transducer"/>
    <property type="match status" value="1"/>
</dbReference>
<keyword evidence="2" id="KW-0997">Cell inner membrane</keyword>
<dbReference type="PROSITE" id="PS50192">
    <property type="entry name" value="T_SNARE"/>
    <property type="match status" value="1"/>
</dbReference>
<dbReference type="Pfam" id="PF14827">
    <property type="entry name" value="dCache_3"/>
    <property type="match status" value="1"/>
</dbReference>
<protein>
    <submittedName>
        <fullName evidence="10">CZB domain-containing protein</fullName>
    </submittedName>
</protein>
<keyword evidence="2" id="KW-1003">Cell membrane</keyword>
<feature type="domain" description="T-SNARE coiled-coil homology" evidence="8">
    <location>
        <begin position="551"/>
        <end position="613"/>
    </location>
</feature>
<dbReference type="InterPro" id="IPR029151">
    <property type="entry name" value="Sensor-like_sf"/>
</dbReference>
<feature type="transmembrane region" description="Helical" evidence="6">
    <location>
        <begin position="286"/>
        <end position="308"/>
    </location>
</feature>
<dbReference type="Proteomes" id="UP000565262">
    <property type="component" value="Unassembled WGS sequence"/>
</dbReference>
<keyword evidence="6" id="KW-1133">Transmembrane helix</keyword>
<evidence type="ECO:0000256" key="1">
    <source>
        <dbReference type="ARBA" id="ARBA00004429"/>
    </source>
</evidence>
<dbReference type="AlphaFoldDB" id="A0A839IMF6"/>
<keyword evidence="6" id="KW-0812">Transmembrane</keyword>
<dbReference type="SMART" id="SM00304">
    <property type="entry name" value="HAMP"/>
    <property type="match status" value="1"/>
</dbReference>
<dbReference type="SUPFAM" id="SSF58104">
    <property type="entry name" value="Methyl-accepting chemotaxis protein (MCP) signaling domain"/>
    <property type="match status" value="1"/>
</dbReference>
<dbReference type="GO" id="GO:0005886">
    <property type="term" value="C:plasma membrane"/>
    <property type="evidence" value="ECO:0007669"/>
    <property type="project" value="UniProtKB-SubCell"/>
</dbReference>
<accession>A0A839IMF6</accession>